<feature type="region of interest" description="Disordered" evidence="2">
    <location>
        <begin position="569"/>
        <end position="597"/>
    </location>
</feature>
<dbReference type="GO" id="GO:0007010">
    <property type="term" value="P:cytoskeleton organization"/>
    <property type="evidence" value="ECO:0007669"/>
    <property type="project" value="TreeGrafter"/>
</dbReference>
<reference evidence="7" key="1">
    <citation type="submission" date="2016-05" db="EMBL/GenBank/DDBJ databases">
        <title>Comparative genomics of biotechnologically important yeasts.</title>
        <authorList>
            <consortium name="DOE Joint Genome Institute"/>
            <person name="Riley R."/>
            <person name="Haridas S."/>
            <person name="Wolfe K.H."/>
            <person name="Lopes M.R."/>
            <person name="Hittinger C.T."/>
            <person name="Goker M."/>
            <person name="Salamov A."/>
            <person name="Wisecaver J."/>
            <person name="Long T.M."/>
            <person name="Aerts A.L."/>
            <person name="Barry K."/>
            <person name="Choi C."/>
            <person name="Clum A."/>
            <person name="Coughlan A.Y."/>
            <person name="Deshpande S."/>
            <person name="Douglass A.P."/>
            <person name="Hanson S.J."/>
            <person name="Klenk H.-P."/>
            <person name="Labutti K."/>
            <person name="Lapidus A."/>
            <person name="Lindquist E."/>
            <person name="Lipzen A."/>
            <person name="Meier-Kolthoff J.P."/>
            <person name="Ohm R.A."/>
            <person name="Otillar R.P."/>
            <person name="Pangilinan J."/>
            <person name="Peng Y."/>
            <person name="Rokas A."/>
            <person name="Rosa C.A."/>
            <person name="Scheuner C."/>
            <person name="Sibirny A.A."/>
            <person name="Slot J.C."/>
            <person name="Stielow J.B."/>
            <person name="Sun H."/>
            <person name="Kurtzman C.P."/>
            <person name="Blackwell M."/>
            <person name="Grigoriev I.V."/>
            <person name="Jeffries T.W."/>
        </authorList>
    </citation>
    <scope>NUCLEOTIDE SEQUENCE [LARGE SCALE GENOMIC DNA]</scope>
    <source>
        <strain evidence="7">NRRL Y-2460</strain>
    </source>
</reference>
<proteinExistence type="predicted"/>
<feature type="transmembrane region" description="Helical" evidence="3">
    <location>
        <begin position="184"/>
        <end position="201"/>
    </location>
</feature>
<evidence type="ECO:0000259" key="5">
    <source>
        <dbReference type="SMART" id="SM01293"/>
    </source>
</evidence>
<dbReference type="EMBL" id="KV454011">
    <property type="protein sequence ID" value="ODV97791.1"/>
    <property type="molecule type" value="Genomic_DNA"/>
</dbReference>
<accession>A0A1E4U1A3</accession>
<feature type="compositionally biased region" description="Low complexity" evidence="2">
    <location>
        <begin position="357"/>
        <end position="367"/>
    </location>
</feature>
<dbReference type="SMART" id="SM01293">
    <property type="entry name" value="DUF3402"/>
    <property type="match status" value="1"/>
</dbReference>
<dbReference type="Proteomes" id="UP000094236">
    <property type="component" value="Unassembled WGS sequence"/>
</dbReference>
<name>A0A1E4U1A3_PACTA</name>
<evidence type="ECO:0000256" key="1">
    <source>
        <dbReference type="SAM" id="Coils"/>
    </source>
</evidence>
<keyword evidence="7" id="KW-1185">Reference proteome</keyword>
<evidence type="ECO:0000256" key="3">
    <source>
        <dbReference type="SAM" id="Phobius"/>
    </source>
</evidence>
<protein>
    <recommendedName>
        <fullName evidence="8">Factor arrest protein 11</fullName>
    </recommendedName>
</protein>
<dbReference type="InterPro" id="IPR012486">
    <property type="entry name" value="Far11/STRP_N"/>
</dbReference>
<organism evidence="6 7">
    <name type="scientific">Pachysolen tannophilus NRRL Y-2460</name>
    <dbReference type="NCBI Taxonomy" id="669874"/>
    <lineage>
        <taxon>Eukaryota</taxon>
        <taxon>Fungi</taxon>
        <taxon>Dikarya</taxon>
        <taxon>Ascomycota</taxon>
        <taxon>Saccharomycotina</taxon>
        <taxon>Pichiomycetes</taxon>
        <taxon>Pachysolenaceae</taxon>
        <taxon>Pachysolen</taxon>
    </lineage>
</organism>
<keyword evidence="3" id="KW-0472">Membrane</keyword>
<evidence type="ECO:0008006" key="8">
    <source>
        <dbReference type="Google" id="ProtNLM"/>
    </source>
</evidence>
<feature type="compositionally biased region" description="Polar residues" evidence="2">
    <location>
        <begin position="1"/>
        <end position="22"/>
    </location>
</feature>
<gene>
    <name evidence="6" type="ORF">PACTADRAFT_20293</name>
</gene>
<dbReference type="AlphaFoldDB" id="A0A1E4U1A3"/>
<dbReference type="OrthoDB" id="18234at2759"/>
<keyword evidence="1" id="KW-0175">Coiled coil</keyword>
<dbReference type="InterPro" id="IPR040185">
    <property type="entry name" value="Far11/STRP"/>
</dbReference>
<feature type="domain" description="Far11/STRP C-terminal" evidence="5">
    <location>
        <begin position="465"/>
        <end position="938"/>
    </location>
</feature>
<dbReference type="Pfam" id="PF07923">
    <property type="entry name" value="N1221"/>
    <property type="match status" value="1"/>
</dbReference>
<feature type="domain" description="Far11/STRP N-terminal" evidence="4">
    <location>
        <begin position="31"/>
        <end position="339"/>
    </location>
</feature>
<evidence type="ECO:0000313" key="6">
    <source>
        <dbReference type="EMBL" id="ODV97791.1"/>
    </source>
</evidence>
<dbReference type="GO" id="GO:0005829">
    <property type="term" value="C:cytosol"/>
    <property type="evidence" value="ECO:0007669"/>
    <property type="project" value="TreeGrafter"/>
</dbReference>
<feature type="compositionally biased region" description="Polar residues" evidence="2">
    <location>
        <begin position="573"/>
        <end position="584"/>
    </location>
</feature>
<evidence type="ECO:0000256" key="2">
    <source>
        <dbReference type="SAM" id="MobiDB-lite"/>
    </source>
</evidence>
<evidence type="ECO:0000313" key="7">
    <source>
        <dbReference type="Proteomes" id="UP000094236"/>
    </source>
</evidence>
<dbReference type="SMART" id="SM01292">
    <property type="entry name" value="N1221"/>
    <property type="match status" value="1"/>
</dbReference>
<dbReference type="Pfam" id="PF11882">
    <property type="entry name" value="DUF3402"/>
    <property type="match status" value="1"/>
</dbReference>
<dbReference type="STRING" id="669874.A0A1E4U1A3"/>
<evidence type="ECO:0000259" key="4">
    <source>
        <dbReference type="SMART" id="SM01292"/>
    </source>
</evidence>
<feature type="non-terminal residue" evidence="6">
    <location>
        <position position="1"/>
    </location>
</feature>
<sequence>ATSVTTTYDDSTNEGGDQANSENDNDLILTIPELMFKMEDKQSFIIEINDWFVYNDLKKIPAVEAIFNNRANVEHFAKLDQHKQVSIIEDATAEFSRIVSNIVDKNDDYKGLLKILISLSYLSMGGCYSEEVDIQEHEMLIYENLSKLITYDIVDPLLNINKYLLKNILKSDGDIRKLLELTTMFFYSLTILYFLLCFILEEKIFVDLELKEKLIQQIDDSNILIEFVKGINTWRYLNTDLDCYQLKIKQNFKLRNLITCISKLILLEFGGLKDLKKTKDFLRFKYEKDDPQKVNDKSLWQSGKFKVSPLDYYQFREDLATRYPSYTPPPPKNISEEVELTLEDINSNTSINNYGTNNDSDNNSHDNTAQKNEYKDSLPFLTRRLSESLINPPFSQRRANARMSAINIPPPDIHIATPACSPILDFAESPTTNNPFLSFASNAKKSFQTNSNYPYIYPDDETDVPYSIKEAGNIFYNSVKEDVNTAQFMEVFEDFIVQERGVIDTLKEDHNKKRNFEYKKEDIERFPNFEKEIKILMRIEKFYQYCLSDFNSLVFVLLQVIISNTDKEKLTKKPTSQKPNTHLHQQQQQAQKESNKKDFTKEEIFKLASSVYGGEKLPYALKQKCEVSRTKEITLKFASQILFLLLKWFKLSHILKFEYLAMIIFDENYYEIFLNFLSSNFEQVQESLNNFDDFMLDNIDDSEILSKQFNNDELIFLKYQYYSEFGWNKVLKEELDISDFKFFDFCFKNTSNGIRNLDNKAQDLKKFQKQHENLKNEANKHNKLIPSYYNLNNPKLSIYNWNYCFILTNMLNVLYLTMDNNKTQRVNQLVDKKPTELLRLCLQIYNKYYYRPILKIIKLIIPFNGKKWKSNNMDLISLIYLYYKVELKDLWLTNNYNNNNLDTMEELKRSYNQEYSLRSLLQYYNLKNYHSQMKNLGY</sequence>
<feature type="region of interest" description="Disordered" evidence="2">
    <location>
        <begin position="1"/>
        <end position="23"/>
    </location>
</feature>
<feature type="non-terminal residue" evidence="6">
    <location>
        <position position="938"/>
    </location>
</feature>
<keyword evidence="3" id="KW-1133">Transmembrane helix</keyword>
<feature type="coiled-coil region" evidence="1">
    <location>
        <begin position="757"/>
        <end position="784"/>
    </location>
</feature>
<dbReference type="InterPro" id="IPR021819">
    <property type="entry name" value="Far11/STRP_C"/>
</dbReference>
<dbReference type="PANTHER" id="PTHR13239">
    <property type="entry name" value="PROTEIN REQUIRED FOR HYPHAL ANASTOMOSIS HAM-2"/>
    <property type="match status" value="1"/>
</dbReference>
<feature type="region of interest" description="Disordered" evidence="2">
    <location>
        <begin position="348"/>
        <end position="370"/>
    </location>
</feature>
<keyword evidence="3" id="KW-0812">Transmembrane</keyword>
<dbReference type="PANTHER" id="PTHR13239:SF4">
    <property type="entry name" value="AT25231P"/>
    <property type="match status" value="1"/>
</dbReference>